<dbReference type="KEGG" id="saal:L336_0496"/>
<keyword evidence="1" id="KW-1133">Transmembrane helix</keyword>
<keyword evidence="3" id="KW-1185">Reference proteome</keyword>
<dbReference type="Proteomes" id="UP000013893">
    <property type="component" value="Chromosome"/>
</dbReference>
<gene>
    <name evidence="2" type="ORF">L336_0496</name>
</gene>
<feature type="transmembrane region" description="Helical" evidence="1">
    <location>
        <begin position="71"/>
        <end position="90"/>
    </location>
</feature>
<evidence type="ECO:0000256" key="1">
    <source>
        <dbReference type="SAM" id="Phobius"/>
    </source>
</evidence>
<dbReference type="AlphaFoldDB" id="R4PVE9"/>
<organism evidence="2 3">
    <name type="scientific">Candidatus Saccharimonas aalborgensis</name>
    <dbReference type="NCBI Taxonomy" id="1332188"/>
    <lineage>
        <taxon>Bacteria</taxon>
        <taxon>Candidatus Saccharimonadota</taxon>
        <taxon>Candidatus Saccharimonadia</taxon>
        <taxon>Candidatus Saccharimonadales</taxon>
        <taxon>Candidatus Saccharimonadaceae</taxon>
        <taxon>Candidatus Saccharimonas</taxon>
    </lineage>
</organism>
<reference evidence="2 3" key="1">
    <citation type="journal article" date="2013" name="Nat. Biotechnol.">
        <title>Genome sequences of rare, uncultured bacteria obtained by differential coverage binning of multiple metagenomes.</title>
        <authorList>
            <person name="Albertsen M."/>
            <person name="Hugenholtz P."/>
            <person name="Skarshewski A."/>
            <person name="Nielsen K.L."/>
            <person name="Tyson G.W."/>
            <person name="Nielsen P.H."/>
        </authorList>
    </citation>
    <scope>NUCLEOTIDE SEQUENCE [LARGE SCALE GENOMIC DNA]</scope>
    <source>
        <strain evidence="2">TM71</strain>
    </source>
</reference>
<name>R4PVE9_9BACT</name>
<dbReference type="HOGENOM" id="CLU_2328575_0_0_0"/>
<feature type="transmembrane region" description="Helical" evidence="1">
    <location>
        <begin position="12"/>
        <end position="31"/>
    </location>
</feature>
<evidence type="ECO:0000313" key="3">
    <source>
        <dbReference type="Proteomes" id="UP000013893"/>
    </source>
</evidence>
<proteinExistence type="predicted"/>
<keyword evidence="1" id="KW-0812">Transmembrane</keyword>
<accession>R4PVE9</accession>
<sequence>MGKEKNKASSITQVNAIAMISLLVSIVVFFVNDYMGARSGVDQSHLNNFTLVVLFVSGITSIFLLVKKRAIVLTTISLLVALGLFIYTLISMSIRITF</sequence>
<dbReference type="STRING" id="1332188.L336_0496"/>
<protein>
    <submittedName>
        <fullName evidence="2">Uncharacterized protein</fullName>
    </submittedName>
</protein>
<keyword evidence="1" id="KW-0472">Membrane</keyword>
<feature type="transmembrane region" description="Helical" evidence="1">
    <location>
        <begin position="46"/>
        <end position="66"/>
    </location>
</feature>
<dbReference type="EMBL" id="CP005957">
    <property type="protein sequence ID" value="AGL62200.1"/>
    <property type="molecule type" value="Genomic_DNA"/>
</dbReference>
<evidence type="ECO:0000313" key="2">
    <source>
        <dbReference type="EMBL" id="AGL62200.1"/>
    </source>
</evidence>